<dbReference type="Pfam" id="PF00857">
    <property type="entry name" value="Isochorismatase"/>
    <property type="match status" value="1"/>
</dbReference>
<keyword evidence="4" id="KW-1185">Reference proteome</keyword>
<dbReference type="STRING" id="906689.A0A2I0VPC1"/>
<comment type="similarity">
    <text evidence="1">Belongs to the isochorismatase family.</text>
</comment>
<dbReference type="GO" id="GO:0008936">
    <property type="term" value="F:nicotinamidase activity"/>
    <property type="evidence" value="ECO:0007669"/>
    <property type="project" value="InterPro"/>
</dbReference>
<dbReference type="OrthoDB" id="2013482at2759"/>
<gene>
    <name evidence="3" type="ORF">MA16_Dca016561</name>
</gene>
<dbReference type="EMBL" id="KZ503369">
    <property type="protein sequence ID" value="PKU65258.1"/>
    <property type="molecule type" value="Genomic_DNA"/>
</dbReference>
<reference evidence="3 4" key="2">
    <citation type="journal article" date="2017" name="Nature">
        <title>The Apostasia genome and the evolution of orchids.</title>
        <authorList>
            <person name="Zhang G.Q."/>
            <person name="Liu K.W."/>
            <person name="Li Z."/>
            <person name="Lohaus R."/>
            <person name="Hsiao Y.Y."/>
            <person name="Niu S.C."/>
            <person name="Wang J.Y."/>
            <person name="Lin Y.C."/>
            <person name="Xu Q."/>
            <person name="Chen L.J."/>
            <person name="Yoshida K."/>
            <person name="Fujiwara S."/>
            <person name="Wang Z.W."/>
            <person name="Zhang Y.Q."/>
            <person name="Mitsuda N."/>
            <person name="Wang M."/>
            <person name="Liu G.H."/>
            <person name="Pecoraro L."/>
            <person name="Huang H.X."/>
            <person name="Xiao X.J."/>
            <person name="Lin M."/>
            <person name="Wu X.Y."/>
            <person name="Wu W.L."/>
            <person name="Chen Y.Y."/>
            <person name="Chang S.B."/>
            <person name="Sakamoto S."/>
            <person name="Ohme-Takagi M."/>
            <person name="Yagi M."/>
            <person name="Zeng S.J."/>
            <person name="Shen C.Y."/>
            <person name="Yeh C.M."/>
            <person name="Luo Y.B."/>
            <person name="Tsai W.C."/>
            <person name="Van de Peer Y."/>
            <person name="Liu Z.J."/>
        </authorList>
    </citation>
    <scope>NUCLEOTIDE SEQUENCE [LARGE SCALE GENOMIC DNA]</scope>
    <source>
        <tissue evidence="3">The whole plant</tissue>
    </source>
</reference>
<dbReference type="PANTHER" id="PTHR47297:SF2">
    <property type="entry name" value="OS02G0606800 PROTEIN"/>
    <property type="match status" value="1"/>
</dbReference>
<dbReference type="PANTHER" id="PTHR47297">
    <property type="match status" value="1"/>
</dbReference>
<name>A0A2I0VPC1_9ASPA</name>
<reference evidence="3 4" key="1">
    <citation type="journal article" date="2016" name="Sci. Rep.">
        <title>The Dendrobium catenatum Lindl. genome sequence provides insights into polysaccharide synthase, floral development and adaptive evolution.</title>
        <authorList>
            <person name="Zhang G.Q."/>
            <person name="Xu Q."/>
            <person name="Bian C."/>
            <person name="Tsai W.C."/>
            <person name="Yeh C.M."/>
            <person name="Liu K.W."/>
            <person name="Yoshida K."/>
            <person name="Zhang L.S."/>
            <person name="Chang S.B."/>
            <person name="Chen F."/>
            <person name="Shi Y."/>
            <person name="Su Y.Y."/>
            <person name="Zhang Y.Q."/>
            <person name="Chen L.J."/>
            <person name="Yin Y."/>
            <person name="Lin M."/>
            <person name="Huang H."/>
            <person name="Deng H."/>
            <person name="Wang Z.W."/>
            <person name="Zhu S.L."/>
            <person name="Zhao X."/>
            <person name="Deng C."/>
            <person name="Niu S.C."/>
            <person name="Huang J."/>
            <person name="Wang M."/>
            <person name="Liu G.H."/>
            <person name="Yang H.J."/>
            <person name="Xiao X.J."/>
            <person name="Hsiao Y.Y."/>
            <person name="Wu W.L."/>
            <person name="Chen Y.Y."/>
            <person name="Mitsuda N."/>
            <person name="Ohme-Takagi M."/>
            <person name="Luo Y.B."/>
            <person name="Van de Peer Y."/>
            <person name="Liu Z.J."/>
        </authorList>
    </citation>
    <scope>NUCLEOTIDE SEQUENCE [LARGE SCALE GENOMIC DNA]</scope>
    <source>
        <tissue evidence="3">The whole plant</tissue>
    </source>
</reference>
<evidence type="ECO:0000313" key="3">
    <source>
        <dbReference type="EMBL" id="PKU65258.1"/>
    </source>
</evidence>
<feature type="domain" description="Isochorismatase-like" evidence="2">
    <location>
        <begin position="37"/>
        <end position="206"/>
    </location>
</feature>
<sequence length="247" mass="27072">MGSNAKMMDAVRADAPVDEEDDFLPASERDRGRVVGLVLVDIVNGFCTVGAGNLAPREPNKQIATMVEEASRLAKAFCERNWPVFAFLDSHYPDKPEPPYPPHCIIGSGEDNLVPALQWLEKDPNVTLKRKDCIDGFIGSTEKDGSNLFVDWVKTNDIKVVLVLGICTDICVLDFTCSILSARNIGRILPLEDVVIYSHGCATYDLPIHVAKHIKGALAHPQELLHHMGLYVAKGRGARIVNSVSID</sequence>
<dbReference type="InterPro" id="IPR000868">
    <property type="entry name" value="Isochorismatase-like_dom"/>
</dbReference>
<evidence type="ECO:0000259" key="2">
    <source>
        <dbReference type="Pfam" id="PF00857"/>
    </source>
</evidence>
<proteinExistence type="inferred from homology"/>
<evidence type="ECO:0000256" key="1">
    <source>
        <dbReference type="ARBA" id="ARBA00006336"/>
    </source>
</evidence>
<dbReference type="SUPFAM" id="SSF52499">
    <property type="entry name" value="Isochorismatase-like hydrolases"/>
    <property type="match status" value="1"/>
</dbReference>
<dbReference type="Proteomes" id="UP000233837">
    <property type="component" value="Unassembled WGS sequence"/>
</dbReference>
<dbReference type="InterPro" id="IPR044717">
    <property type="entry name" value="NIC1"/>
</dbReference>
<dbReference type="GO" id="GO:0019365">
    <property type="term" value="P:pyridine nucleotide salvage"/>
    <property type="evidence" value="ECO:0007669"/>
    <property type="project" value="InterPro"/>
</dbReference>
<dbReference type="CDD" id="cd00431">
    <property type="entry name" value="cysteine_hydrolases"/>
    <property type="match status" value="1"/>
</dbReference>
<accession>A0A2I0VPC1</accession>
<dbReference type="AlphaFoldDB" id="A0A2I0VPC1"/>
<dbReference type="InterPro" id="IPR036380">
    <property type="entry name" value="Isochorismatase-like_sf"/>
</dbReference>
<organism evidence="3 4">
    <name type="scientific">Dendrobium catenatum</name>
    <dbReference type="NCBI Taxonomy" id="906689"/>
    <lineage>
        <taxon>Eukaryota</taxon>
        <taxon>Viridiplantae</taxon>
        <taxon>Streptophyta</taxon>
        <taxon>Embryophyta</taxon>
        <taxon>Tracheophyta</taxon>
        <taxon>Spermatophyta</taxon>
        <taxon>Magnoliopsida</taxon>
        <taxon>Liliopsida</taxon>
        <taxon>Asparagales</taxon>
        <taxon>Orchidaceae</taxon>
        <taxon>Epidendroideae</taxon>
        <taxon>Malaxideae</taxon>
        <taxon>Dendrobiinae</taxon>
        <taxon>Dendrobium</taxon>
    </lineage>
</organism>
<evidence type="ECO:0000313" key="4">
    <source>
        <dbReference type="Proteomes" id="UP000233837"/>
    </source>
</evidence>
<dbReference type="Gene3D" id="3.40.50.850">
    <property type="entry name" value="Isochorismatase-like"/>
    <property type="match status" value="1"/>
</dbReference>
<protein>
    <recommendedName>
        <fullName evidence="2">Isochorismatase-like domain-containing protein</fullName>
    </recommendedName>
</protein>